<evidence type="ECO:0000256" key="5">
    <source>
        <dbReference type="SAM" id="Phobius"/>
    </source>
</evidence>
<feature type="transmembrane region" description="Helical" evidence="5">
    <location>
        <begin position="35"/>
        <end position="58"/>
    </location>
</feature>
<gene>
    <name evidence="6" type="ORF">A3J93_05045</name>
</gene>
<accession>A0A1F6NVN3</accession>
<evidence type="ECO:0000313" key="6">
    <source>
        <dbReference type="EMBL" id="OGH87773.1"/>
    </source>
</evidence>
<evidence type="ECO:0000256" key="1">
    <source>
        <dbReference type="ARBA" id="ARBA00004127"/>
    </source>
</evidence>
<feature type="transmembrane region" description="Helical" evidence="5">
    <location>
        <begin position="102"/>
        <end position="120"/>
    </location>
</feature>
<keyword evidence="3 5" id="KW-1133">Transmembrane helix</keyword>
<evidence type="ECO:0000313" key="7">
    <source>
        <dbReference type="Proteomes" id="UP000177907"/>
    </source>
</evidence>
<proteinExistence type="predicted"/>
<keyword evidence="4 5" id="KW-0472">Membrane</keyword>
<dbReference type="CDD" id="cd01059">
    <property type="entry name" value="CCC1_like"/>
    <property type="match status" value="1"/>
</dbReference>
<reference evidence="6 7" key="1">
    <citation type="journal article" date="2016" name="Nat. Commun.">
        <title>Thousands of microbial genomes shed light on interconnected biogeochemical processes in an aquifer system.</title>
        <authorList>
            <person name="Anantharaman K."/>
            <person name="Brown C.T."/>
            <person name="Hug L.A."/>
            <person name="Sharon I."/>
            <person name="Castelle C.J."/>
            <person name="Probst A.J."/>
            <person name="Thomas B.C."/>
            <person name="Singh A."/>
            <person name="Wilkins M.J."/>
            <person name="Karaoz U."/>
            <person name="Brodie E.L."/>
            <person name="Williams K.H."/>
            <person name="Hubbard S.S."/>
            <person name="Banfield J.F."/>
        </authorList>
    </citation>
    <scope>NUCLEOTIDE SEQUENCE [LARGE SCALE GENOMIC DNA]</scope>
</reference>
<dbReference type="Pfam" id="PF01988">
    <property type="entry name" value="VIT1"/>
    <property type="match status" value="1"/>
</dbReference>
<feature type="transmembrane region" description="Helical" evidence="5">
    <location>
        <begin position="132"/>
        <end position="150"/>
    </location>
</feature>
<name>A0A1F6NVN3_9BACT</name>
<dbReference type="GO" id="GO:0012505">
    <property type="term" value="C:endomembrane system"/>
    <property type="evidence" value="ECO:0007669"/>
    <property type="project" value="UniProtKB-SubCell"/>
</dbReference>
<protein>
    <recommendedName>
        <fullName evidence="8">VIT family protein</fullName>
    </recommendedName>
</protein>
<dbReference type="GO" id="GO:0005384">
    <property type="term" value="F:manganese ion transmembrane transporter activity"/>
    <property type="evidence" value="ECO:0007669"/>
    <property type="project" value="InterPro"/>
</dbReference>
<evidence type="ECO:0000256" key="4">
    <source>
        <dbReference type="ARBA" id="ARBA00023136"/>
    </source>
</evidence>
<dbReference type="InterPro" id="IPR008217">
    <property type="entry name" value="Ccc1_fam"/>
</dbReference>
<evidence type="ECO:0000256" key="3">
    <source>
        <dbReference type="ARBA" id="ARBA00022989"/>
    </source>
</evidence>
<dbReference type="GO" id="GO:0030026">
    <property type="term" value="P:intracellular manganese ion homeostasis"/>
    <property type="evidence" value="ECO:0007669"/>
    <property type="project" value="InterPro"/>
</dbReference>
<evidence type="ECO:0000256" key="2">
    <source>
        <dbReference type="ARBA" id="ARBA00022692"/>
    </source>
</evidence>
<sequence>MKPSLLTGFSFGLTSATITTLGLMVGLQSGTNSKLAVLGGVLTIAIADAFSDALGIHISEESKLDSNAKHIWEATASTFLSKFLFALTFSIPFFFLSLTTAVIVSIIWGIVLLGVFSYHIAKANGARPGPVIVEHLGIATAVIIITHFVGKAINTFFG</sequence>
<comment type="caution">
    <text evidence="6">The sequence shown here is derived from an EMBL/GenBank/DDBJ whole genome shotgun (WGS) entry which is preliminary data.</text>
</comment>
<dbReference type="EMBL" id="MFQZ01000009">
    <property type="protein sequence ID" value="OGH87773.1"/>
    <property type="molecule type" value="Genomic_DNA"/>
</dbReference>
<keyword evidence="2 5" id="KW-0812">Transmembrane</keyword>
<evidence type="ECO:0008006" key="8">
    <source>
        <dbReference type="Google" id="ProtNLM"/>
    </source>
</evidence>
<dbReference type="STRING" id="1798704.A3J93_05045"/>
<dbReference type="Proteomes" id="UP000177907">
    <property type="component" value="Unassembled WGS sequence"/>
</dbReference>
<organism evidence="6 7">
    <name type="scientific">Candidatus Magasanikbacteria bacterium RIFOXYC2_FULL_42_28</name>
    <dbReference type="NCBI Taxonomy" id="1798704"/>
    <lineage>
        <taxon>Bacteria</taxon>
        <taxon>Candidatus Magasanikiibacteriota</taxon>
    </lineage>
</organism>
<comment type="subcellular location">
    <subcellularLocation>
        <location evidence="1">Endomembrane system</location>
        <topology evidence="1">Multi-pass membrane protein</topology>
    </subcellularLocation>
</comment>
<dbReference type="AlphaFoldDB" id="A0A1F6NVN3"/>